<evidence type="ECO:0000313" key="7">
    <source>
        <dbReference type="Proteomes" id="UP000032250"/>
    </source>
</evidence>
<dbReference type="PANTHER" id="PTHR30204:SF69">
    <property type="entry name" value="MERR-FAMILY TRANSCRIPTIONAL REGULATOR"/>
    <property type="match status" value="1"/>
</dbReference>
<evidence type="ECO:0000256" key="1">
    <source>
        <dbReference type="ARBA" id="ARBA00022491"/>
    </source>
</evidence>
<dbReference type="InterPro" id="IPR000551">
    <property type="entry name" value="MerR-type_HTH_dom"/>
</dbReference>
<accession>A0A0D1BRA4</accession>
<sequence>MQGLLRIGQVSKLYGISLDTLRHYDRKGLLRPIIDPQNDYRYYSLEHLDILEMILIGKYMKIPLDQMKERIDSESIDGYLSMVKEQKERINEEKRLLNQLDQYAEDMLELLTTISKFKNDYTFSTASVYKEIDITIYRIDLGTLLHEDTKSQQTEGIESLEQWAFYHSESDGTIVENDEVIGFSFSDSTINTTILQKQFIFAAEHNIVAQHRVTGYYSNIMFWGVKKDLMEYLYKLCRHFDLYNSTLLVKYNFALLHKSMEHEYFVEIYFPQNPI</sequence>
<gene>
    <name evidence="6" type="ORF">N495_04330</name>
</gene>
<dbReference type="RefSeq" id="WP_043031643.1">
    <property type="nucleotide sequence ID" value="NZ_JXSU01000007.1"/>
</dbReference>
<dbReference type="EMBL" id="JXSU01000007">
    <property type="protein sequence ID" value="KIS22840.1"/>
    <property type="molecule type" value="Genomic_DNA"/>
</dbReference>
<dbReference type="Pfam" id="PF00376">
    <property type="entry name" value="MerR"/>
    <property type="match status" value="1"/>
</dbReference>
<dbReference type="GO" id="GO:0003677">
    <property type="term" value="F:DNA binding"/>
    <property type="evidence" value="ECO:0007669"/>
    <property type="project" value="UniProtKB-KW"/>
</dbReference>
<feature type="domain" description="HTH merR-type" evidence="5">
    <location>
        <begin position="4"/>
        <end position="73"/>
    </location>
</feature>
<keyword evidence="1" id="KW-0678">Repressor</keyword>
<dbReference type="PANTHER" id="PTHR30204">
    <property type="entry name" value="REDOX-CYCLING DRUG-SENSING TRANSCRIPTIONAL ACTIVATOR SOXR"/>
    <property type="match status" value="1"/>
</dbReference>
<organism evidence="6 7">
    <name type="scientific">Clostridium botulinum B2 450</name>
    <dbReference type="NCBI Taxonomy" id="1379739"/>
    <lineage>
        <taxon>Bacteria</taxon>
        <taxon>Bacillati</taxon>
        <taxon>Bacillota</taxon>
        <taxon>Clostridia</taxon>
        <taxon>Eubacteriales</taxon>
        <taxon>Clostridiaceae</taxon>
        <taxon>Clostridium</taxon>
    </lineage>
</organism>
<dbReference type="Gene3D" id="1.10.1660.10">
    <property type="match status" value="1"/>
</dbReference>
<protein>
    <submittedName>
        <fullName evidence="6">MerR family transcriptional regulator</fullName>
    </submittedName>
</protein>
<dbReference type="Proteomes" id="UP000032250">
    <property type="component" value="Unassembled WGS sequence"/>
</dbReference>
<keyword evidence="3" id="KW-0238">DNA-binding</keyword>
<evidence type="ECO:0000256" key="4">
    <source>
        <dbReference type="ARBA" id="ARBA00023163"/>
    </source>
</evidence>
<dbReference type="SUPFAM" id="SSF46955">
    <property type="entry name" value="Putative DNA-binding domain"/>
    <property type="match status" value="1"/>
</dbReference>
<dbReference type="InterPro" id="IPR009061">
    <property type="entry name" value="DNA-bd_dom_put_sf"/>
</dbReference>
<dbReference type="PROSITE" id="PS50937">
    <property type="entry name" value="HTH_MERR_2"/>
    <property type="match status" value="1"/>
</dbReference>
<dbReference type="HOGENOM" id="CLU_1045050_0_0_9"/>
<evidence type="ECO:0000256" key="2">
    <source>
        <dbReference type="ARBA" id="ARBA00023015"/>
    </source>
</evidence>
<comment type="caution">
    <text evidence="6">The sequence shown here is derived from an EMBL/GenBank/DDBJ whole genome shotgun (WGS) entry which is preliminary data.</text>
</comment>
<dbReference type="OrthoDB" id="9773308at2"/>
<evidence type="ECO:0000256" key="3">
    <source>
        <dbReference type="ARBA" id="ARBA00023125"/>
    </source>
</evidence>
<proteinExistence type="predicted"/>
<reference evidence="6 7" key="1">
    <citation type="submission" date="2014-06" db="EMBL/GenBank/DDBJ databases">
        <title>Genome characterization of distinct group I Clostridium botulinum lineages.</title>
        <authorList>
            <person name="Giordani F."/>
            <person name="Anselmo A."/>
            <person name="Fillo S."/>
            <person name="Palozzi A.M."/>
            <person name="Fortunato A."/>
            <person name="Gentile B."/>
            <person name="Ciammaruconi A."/>
            <person name="Anniballi F."/>
            <person name="De Medici D."/>
            <person name="Lista F."/>
        </authorList>
    </citation>
    <scope>NUCLEOTIDE SEQUENCE [LARGE SCALE GENOMIC DNA]</scope>
    <source>
        <strain evidence="6 7">B2 450</strain>
    </source>
</reference>
<evidence type="ECO:0000313" key="6">
    <source>
        <dbReference type="EMBL" id="KIS22840.1"/>
    </source>
</evidence>
<dbReference type="SMART" id="SM00422">
    <property type="entry name" value="HTH_MERR"/>
    <property type="match status" value="1"/>
</dbReference>
<keyword evidence="4" id="KW-0804">Transcription</keyword>
<keyword evidence="2" id="KW-0805">Transcription regulation</keyword>
<dbReference type="PATRIC" id="fig|1379739.3.peg.1185"/>
<dbReference type="AlphaFoldDB" id="A0A0D1BRA4"/>
<dbReference type="GO" id="GO:0003700">
    <property type="term" value="F:DNA-binding transcription factor activity"/>
    <property type="evidence" value="ECO:0007669"/>
    <property type="project" value="InterPro"/>
</dbReference>
<dbReference type="InterPro" id="IPR047057">
    <property type="entry name" value="MerR_fam"/>
</dbReference>
<name>A0A0D1BRA4_CLOBO</name>
<evidence type="ECO:0000259" key="5">
    <source>
        <dbReference type="PROSITE" id="PS50937"/>
    </source>
</evidence>